<name>A0A3S1I0X3_ELYCH</name>
<gene>
    <name evidence="3" type="ORF">EGW08_002180</name>
</gene>
<proteinExistence type="predicted"/>
<keyword evidence="4" id="KW-1185">Reference proteome</keyword>
<feature type="chain" id="PRO_5018765309" description="Secreted protein" evidence="2">
    <location>
        <begin position="24"/>
        <end position="131"/>
    </location>
</feature>
<sequence length="131" mass="14076">MNTAATILLVSCAMTCLVQTTLGCYCPSCHQADGAERCMCCVYRQLGKRSGNQASALPMGPPPKQTEHRSQHAAAAFRETPMSVFGARDFPLPSILRDYPTPASTSDSLMLGGESYIRAFLGPRSFLQAQG</sequence>
<dbReference type="Proteomes" id="UP000271974">
    <property type="component" value="Unassembled WGS sequence"/>
</dbReference>
<reference evidence="3 4" key="1">
    <citation type="submission" date="2019-01" db="EMBL/GenBank/DDBJ databases">
        <title>A draft genome assembly of the solar-powered sea slug Elysia chlorotica.</title>
        <authorList>
            <person name="Cai H."/>
            <person name="Li Q."/>
            <person name="Fang X."/>
            <person name="Li J."/>
            <person name="Curtis N.E."/>
            <person name="Altenburger A."/>
            <person name="Shibata T."/>
            <person name="Feng M."/>
            <person name="Maeda T."/>
            <person name="Schwartz J.A."/>
            <person name="Shigenobu S."/>
            <person name="Lundholm N."/>
            <person name="Nishiyama T."/>
            <person name="Yang H."/>
            <person name="Hasebe M."/>
            <person name="Li S."/>
            <person name="Pierce S.K."/>
            <person name="Wang J."/>
        </authorList>
    </citation>
    <scope>NUCLEOTIDE SEQUENCE [LARGE SCALE GENOMIC DNA]</scope>
    <source>
        <strain evidence="3">EC2010</strain>
        <tissue evidence="3">Whole organism of an adult</tissue>
    </source>
</reference>
<evidence type="ECO:0000256" key="2">
    <source>
        <dbReference type="SAM" id="SignalP"/>
    </source>
</evidence>
<dbReference type="AlphaFoldDB" id="A0A3S1I0X3"/>
<keyword evidence="2" id="KW-0732">Signal</keyword>
<feature type="non-terminal residue" evidence="3">
    <location>
        <position position="131"/>
    </location>
</feature>
<dbReference type="EMBL" id="RQTK01000041">
    <property type="protein sequence ID" value="RUS90067.1"/>
    <property type="molecule type" value="Genomic_DNA"/>
</dbReference>
<feature type="signal peptide" evidence="2">
    <location>
        <begin position="1"/>
        <end position="23"/>
    </location>
</feature>
<evidence type="ECO:0008006" key="5">
    <source>
        <dbReference type="Google" id="ProtNLM"/>
    </source>
</evidence>
<protein>
    <recommendedName>
        <fullName evidence="5">Secreted protein</fullName>
    </recommendedName>
</protein>
<evidence type="ECO:0000313" key="4">
    <source>
        <dbReference type="Proteomes" id="UP000271974"/>
    </source>
</evidence>
<dbReference type="OrthoDB" id="10537876at2759"/>
<accession>A0A3S1I0X3</accession>
<feature type="region of interest" description="Disordered" evidence="1">
    <location>
        <begin position="51"/>
        <end position="72"/>
    </location>
</feature>
<comment type="caution">
    <text evidence="3">The sequence shown here is derived from an EMBL/GenBank/DDBJ whole genome shotgun (WGS) entry which is preliminary data.</text>
</comment>
<evidence type="ECO:0000256" key="1">
    <source>
        <dbReference type="SAM" id="MobiDB-lite"/>
    </source>
</evidence>
<organism evidence="3 4">
    <name type="scientific">Elysia chlorotica</name>
    <name type="common">Eastern emerald elysia</name>
    <name type="synonym">Sea slug</name>
    <dbReference type="NCBI Taxonomy" id="188477"/>
    <lineage>
        <taxon>Eukaryota</taxon>
        <taxon>Metazoa</taxon>
        <taxon>Spiralia</taxon>
        <taxon>Lophotrochozoa</taxon>
        <taxon>Mollusca</taxon>
        <taxon>Gastropoda</taxon>
        <taxon>Heterobranchia</taxon>
        <taxon>Euthyneura</taxon>
        <taxon>Panpulmonata</taxon>
        <taxon>Sacoglossa</taxon>
        <taxon>Placobranchoidea</taxon>
        <taxon>Plakobranchidae</taxon>
        <taxon>Elysia</taxon>
    </lineage>
</organism>
<evidence type="ECO:0000313" key="3">
    <source>
        <dbReference type="EMBL" id="RUS90067.1"/>
    </source>
</evidence>